<organism evidence="1 2">
    <name type="scientific">Blyttiomyces helicus</name>
    <dbReference type="NCBI Taxonomy" id="388810"/>
    <lineage>
        <taxon>Eukaryota</taxon>
        <taxon>Fungi</taxon>
        <taxon>Fungi incertae sedis</taxon>
        <taxon>Chytridiomycota</taxon>
        <taxon>Chytridiomycota incertae sedis</taxon>
        <taxon>Chytridiomycetes</taxon>
        <taxon>Chytridiomycetes incertae sedis</taxon>
        <taxon>Blyttiomyces</taxon>
    </lineage>
</organism>
<name>A0A4P9W788_9FUNG</name>
<protein>
    <submittedName>
        <fullName evidence="1">Uncharacterized protein</fullName>
    </submittedName>
</protein>
<accession>A0A4P9W788</accession>
<proteinExistence type="predicted"/>
<dbReference type="Proteomes" id="UP000269721">
    <property type="component" value="Unassembled WGS sequence"/>
</dbReference>
<gene>
    <name evidence="1" type="ORF">BDK51DRAFT_35052</name>
</gene>
<keyword evidence="2" id="KW-1185">Reference proteome</keyword>
<dbReference type="EMBL" id="KZ996795">
    <property type="protein sequence ID" value="RKO88321.1"/>
    <property type="molecule type" value="Genomic_DNA"/>
</dbReference>
<reference evidence="2" key="1">
    <citation type="journal article" date="2018" name="Nat. Microbiol.">
        <title>Leveraging single-cell genomics to expand the fungal tree of life.</title>
        <authorList>
            <person name="Ahrendt S.R."/>
            <person name="Quandt C.A."/>
            <person name="Ciobanu D."/>
            <person name="Clum A."/>
            <person name="Salamov A."/>
            <person name="Andreopoulos B."/>
            <person name="Cheng J.F."/>
            <person name="Woyke T."/>
            <person name="Pelin A."/>
            <person name="Henrissat B."/>
            <person name="Reynolds N.K."/>
            <person name="Benny G.L."/>
            <person name="Smith M.E."/>
            <person name="James T.Y."/>
            <person name="Grigoriev I.V."/>
        </authorList>
    </citation>
    <scope>NUCLEOTIDE SEQUENCE [LARGE SCALE GENOMIC DNA]</scope>
</reference>
<dbReference type="AlphaFoldDB" id="A0A4P9W788"/>
<evidence type="ECO:0000313" key="1">
    <source>
        <dbReference type="EMBL" id="RKO88321.1"/>
    </source>
</evidence>
<evidence type="ECO:0000313" key="2">
    <source>
        <dbReference type="Proteomes" id="UP000269721"/>
    </source>
</evidence>
<sequence length="215" mass="24283">MRVGKGEEPGVGDKPLGEKLAMEASGENDIWQCKRRPRKLSGGGTTMATLQAFLSRFLFMQTSPPAFLYSLSFPTSSALGAGYKQPHEKFDRRRGRMESRNWPRIGKHSRGPTRGARQTRTQCLASHAFPVDNYSKSGNSVLTSFAGSWLLLMRRGTSMRVASLFTSVEQFDFEFKDMKKDMEHTSDVVDLARIDGRQQASEQKPMYYRCAYCQT</sequence>